<name>A0A5N6U9V5_ASPTM</name>
<keyword evidence="2" id="KW-1185">Reference proteome</keyword>
<dbReference type="Proteomes" id="UP000326950">
    <property type="component" value="Unassembled WGS sequence"/>
</dbReference>
<organism evidence="1 2">
    <name type="scientific">Aspergillus tamarii</name>
    <dbReference type="NCBI Taxonomy" id="41984"/>
    <lineage>
        <taxon>Eukaryota</taxon>
        <taxon>Fungi</taxon>
        <taxon>Dikarya</taxon>
        <taxon>Ascomycota</taxon>
        <taxon>Pezizomycotina</taxon>
        <taxon>Eurotiomycetes</taxon>
        <taxon>Eurotiomycetidae</taxon>
        <taxon>Eurotiales</taxon>
        <taxon>Aspergillaceae</taxon>
        <taxon>Aspergillus</taxon>
        <taxon>Aspergillus subgen. Circumdati</taxon>
    </lineage>
</organism>
<gene>
    <name evidence="1" type="ORF">BDV40DRAFT_283875</name>
</gene>
<protein>
    <submittedName>
        <fullName evidence="1">Uncharacterized protein</fullName>
    </submittedName>
</protein>
<sequence>MEHVHCDEPVGAFILPLASVELATVLNKLRLFVIWIIDLIKRGLQIEKSLAG</sequence>
<dbReference type="AlphaFoldDB" id="A0A5N6U9V5"/>
<reference evidence="1 2" key="1">
    <citation type="submission" date="2019-04" db="EMBL/GenBank/DDBJ databases">
        <title>Friends and foes A comparative genomics study of 23 Aspergillus species from section Flavi.</title>
        <authorList>
            <consortium name="DOE Joint Genome Institute"/>
            <person name="Kjaerbolling I."/>
            <person name="Vesth T."/>
            <person name="Frisvad J.C."/>
            <person name="Nybo J.L."/>
            <person name="Theobald S."/>
            <person name="Kildgaard S."/>
            <person name="Isbrandt T."/>
            <person name="Kuo A."/>
            <person name="Sato A."/>
            <person name="Lyhne E.K."/>
            <person name="Kogle M.E."/>
            <person name="Wiebenga A."/>
            <person name="Kun R.S."/>
            <person name="Lubbers R.J."/>
            <person name="Makela M.R."/>
            <person name="Barry K."/>
            <person name="Chovatia M."/>
            <person name="Clum A."/>
            <person name="Daum C."/>
            <person name="Haridas S."/>
            <person name="He G."/>
            <person name="LaButti K."/>
            <person name="Lipzen A."/>
            <person name="Mondo S."/>
            <person name="Riley R."/>
            <person name="Salamov A."/>
            <person name="Simmons B.A."/>
            <person name="Magnuson J.K."/>
            <person name="Henrissat B."/>
            <person name="Mortensen U.H."/>
            <person name="Larsen T.O."/>
            <person name="Devries R.P."/>
            <person name="Grigoriev I.V."/>
            <person name="Machida M."/>
            <person name="Baker S.E."/>
            <person name="Andersen M.R."/>
        </authorList>
    </citation>
    <scope>NUCLEOTIDE SEQUENCE [LARGE SCALE GENOMIC DNA]</scope>
    <source>
        <strain evidence="1 2">CBS 117626</strain>
    </source>
</reference>
<evidence type="ECO:0000313" key="2">
    <source>
        <dbReference type="Proteomes" id="UP000326950"/>
    </source>
</evidence>
<dbReference type="EMBL" id="ML738999">
    <property type="protein sequence ID" value="KAE8155377.1"/>
    <property type="molecule type" value="Genomic_DNA"/>
</dbReference>
<accession>A0A5N6U9V5</accession>
<evidence type="ECO:0000313" key="1">
    <source>
        <dbReference type="EMBL" id="KAE8155377.1"/>
    </source>
</evidence>
<proteinExistence type="predicted"/>